<dbReference type="GO" id="GO:0016301">
    <property type="term" value="F:kinase activity"/>
    <property type="evidence" value="ECO:0007669"/>
    <property type="project" value="InterPro"/>
</dbReference>
<proteinExistence type="predicted"/>
<evidence type="ECO:0000313" key="2">
    <source>
        <dbReference type="EMBL" id="KKR02315.1"/>
    </source>
</evidence>
<dbReference type="AlphaFoldDB" id="A0A0G0PVX3"/>
<dbReference type="NCBIfam" id="TIGR01550">
    <property type="entry name" value="DOC_P1"/>
    <property type="match status" value="1"/>
</dbReference>
<dbReference type="SUPFAM" id="SSF140931">
    <property type="entry name" value="Fic-like"/>
    <property type="match status" value="1"/>
</dbReference>
<comment type="caution">
    <text evidence="2">The sequence shown here is derived from an EMBL/GenBank/DDBJ whole genome shotgun (WGS) entry which is preliminary data.</text>
</comment>
<dbReference type="Gene3D" id="1.20.120.1870">
    <property type="entry name" value="Fic/DOC protein, Fido domain"/>
    <property type="match status" value="1"/>
</dbReference>
<dbReference type="InterPro" id="IPR053737">
    <property type="entry name" value="Type_II_TA_Toxin"/>
</dbReference>
<evidence type="ECO:0000259" key="1">
    <source>
        <dbReference type="PROSITE" id="PS51459"/>
    </source>
</evidence>
<name>A0A0G0PVX3_YANXG</name>
<feature type="domain" description="Fido" evidence="1">
    <location>
        <begin position="1"/>
        <end position="135"/>
    </location>
</feature>
<evidence type="ECO:0000313" key="3">
    <source>
        <dbReference type="Proteomes" id="UP000034845"/>
    </source>
</evidence>
<reference evidence="2 3" key="1">
    <citation type="journal article" date="2015" name="Nature">
        <title>rRNA introns, odd ribosomes, and small enigmatic genomes across a large radiation of phyla.</title>
        <authorList>
            <person name="Brown C.T."/>
            <person name="Hug L.A."/>
            <person name="Thomas B.C."/>
            <person name="Sharon I."/>
            <person name="Castelle C.J."/>
            <person name="Singh A."/>
            <person name="Wilkins M.J."/>
            <person name="Williams K.H."/>
            <person name="Banfield J.F."/>
        </authorList>
    </citation>
    <scope>NUCLEOTIDE SEQUENCE [LARGE SCALE GENOMIC DNA]</scope>
    <source>
        <strain evidence="3">GW2011_GWA1_39_13</strain>
    </source>
</reference>
<organism evidence="2 3">
    <name type="scientific">Yanofskybacteria sp. (strain GW2011_GWA1_39_13)</name>
    <dbReference type="NCBI Taxonomy" id="1619019"/>
    <lineage>
        <taxon>Bacteria</taxon>
        <taxon>Candidatus Yanofskyibacteriota</taxon>
    </lineage>
</organism>
<accession>A0A0G0PVX3</accession>
<dbReference type="InterPro" id="IPR003812">
    <property type="entry name" value="Fido"/>
</dbReference>
<gene>
    <name evidence="2" type="ORF">UT29_C0004G0008</name>
</gene>
<dbReference type="Proteomes" id="UP000034845">
    <property type="component" value="Unassembled WGS sequence"/>
</dbReference>
<protein>
    <submittedName>
        <fullName evidence="2">Death-on-curing family protein</fullName>
    </submittedName>
</protein>
<dbReference type="PROSITE" id="PS51459">
    <property type="entry name" value="FIDO"/>
    <property type="match status" value="1"/>
</dbReference>
<dbReference type="Pfam" id="PF02661">
    <property type="entry name" value="Fic"/>
    <property type="match status" value="1"/>
</dbReference>
<dbReference type="EMBL" id="LBWF01000004">
    <property type="protein sequence ID" value="KKR02315.1"/>
    <property type="molecule type" value="Genomic_DNA"/>
</dbReference>
<dbReference type="InterPro" id="IPR006440">
    <property type="entry name" value="Doc"/>
</dbReference>
<dbReference type="InterPro" id="IPR036597">
    <property type="entry name" value="Fido-like_dom_sf"/>
</dbReference>
<sequence>MKIKKITIVDVEYVAYGLAKKLMEWDEPIPDFGTRYPNILESCLKVPFQTFDGKVLYKGFVQKAAVLFYLMIKNHPFQNGNKRIAVTTLLLFLADNNSWIKVDNQELYNFAKWVAGSSPKVRASTIQAIEQFISVHIVSVPE</sequence>